<protein>
    <submittedName>
        <fullName evidence="17">Mucolipin TRP cation channel 3</fullName>
    </submittedName>
</protein>
<evidence type="ECO:0000256" key="13">
    <source>
        <dbReference type="SAM" id="MobiDB-lite"/>
    </source>
</evidence>
<evidence type="ECO:0000313" key="17">
    <source>
        <dbReference type="Ensembl" id="ENSFHEP00000000913.1"/>
    </source>
</evidence>
<keyword evidence="9 14" id="KW-0472">Membrane</keyword>
<dbReference type="Gene3D" id="1.10.287.70">
    <property type="match status" value="1"/>
</dbReference>
<dbReference type="GO" id="GO:0072345">
    <property type="term" value="F:NAADP-sensitive calcium-release channel activity"/>
    <property type="evidence" value="ECO:0007669"/>
    <property type="project" value="TreeGrafter"/>
</dbReference>
<dbReference type="Pfam" id="PF21381">
    <property type="entry name" value="MCLN_ECD"/>
    <property type="match status" value="1"/>
</dbReference>
<reference evidence="17" key="2">
    <citation type="submission" date="2025-09" db="UniProtKB">
        <authorList>
            <consortium name="Ensembl"/>
        </authorList>
    </citation>
    <scope>IDENTIFICATION</scope>
</reference>
<dbReference type="STRING" id="8078.ENSFHEP00000000913"/>
<keyword evidence="7 14" id="KW-1133">Transmembrane helix</keyword>
<feature type="transmembrane region" description="Helical" evidence="14">
    <location>
        <begin position="288"/>
        <end position="314"/>
    </location>
</feature>
<dbReference type="GeneTree" id="ENSGT00950000183036"/>
<name>A0A3Q2SPG8_FUNHE</name>
<evidence type="ECO:0000259" key="16">
    <source>
        <dbReference type="Pfam" id="PF21381"/>
    </source>
</evidence>
<keyword evidence="3" id="KW-0813">Transport</keyword>
<feature type="transmembrane region" description="Helical" evidence="14">
    <location>
        <begin position="366"/>
        <end position="388"/>
    </location>
</feature>
<keyword evidence="4" id="KW-1003">Cell membrane</keyword>
<evidence type="ECO:0000256" key="1">
    <source>
        <dbReference type="ARBA" id="ARBA00004337"/>
    </source>
</evidence>
<keyword evidence="8" id="KW-0406">Ion transport</keyword>
<evidence type="ECO:0000256" key="9">
    <source>
        <dbReference type="ARBA" id="ARBA00023136"/>
    </source>
</evidence>
<evidence type="ECO:0000256" key="10">
    <source>
        <dbReference type="ARBA" id="ARBA00023157"/>
    </source>
</evidence>
<evidence type="ECO:0000256" key="11">
    <source>
        <dbReference type="ARBA" id="ARBA00023303"/>
    </source>
</evidence>
<sequence>MEESSDAYDDHDMNPPFSWEDHQRQSMEERVECLRRKIKYYFMNPCEKYHARGRKPWKLMLQIVKIAIITAQLVSFGLSNQMVVTFKEENLMTFKHIFLKDYVDGGMDTYAVYKQADVYDHIEYIIAQYGLLRNNTVGNHEYEKNGSSYMPLLLCQEFYRNGSIYPGTETFEIDAHVENVYPVVPLPLRDTLQNFELHFKRFLTSLFSPRLLSLKITFVVKAINLQTVRYRELPDCYDFTVIITFNNQAHSGRMKIDLETDVDINECKDWKVIGASARKVYLTVMFDCLILITCLASFALCTRSVIKGILLMFVSKMNITRPYNVPWSDRLEFVNGWYILIILSDTLTIVGSILKMEIQSKVLTSYDVCSIFLGTGTMFVWIGVIRYMGYFKKYNILILTLRAAFPNVIRFICCAGIIYISYCFCGWIVIGPYHEKFRTLNTVSECLFSLINGDDMFPTFKDMKQKSSLVWVFSRVYLYTFVSLFIYMILSLFITIITDTYDTVKQESGVPISDLQKILSVCKDLPNSGVYRLEKSNKQISTFMLLTCIFIFSFNQKYSHTGTFFYELYQLNCF</sequence>
<dbReference type="FunFam" id="1.10.287.70:FF:000033">
    <property type="entry name" value="Mucolipin 1"/>
    <property type="match status" value="1"/>
</dbReference>
<evidence type="ECO:0000256" key="6">
    <source>
        <dbReference type="ARBA" id="ARBA00022753"/>
    </source>
</evidence>
<organism evidence="17 18">
    <name type="scientific">Fundulus heteroclitus</name>
    <name type="common">Killifish</name>
    <name type="synonym">Mummichog</name>
    <dbReference type="NCBI Taxonomy" id="8078"/>
    <lineage>
        <taxon>Eukaryota</taxon>
        <taxon>Metazoa</taxon>
        <taxon>Chordata</taxon>
        <taxon>Craniata</taxon>
        <taxon>Vertebrata</taxon>
        <taxon>Euteleostomi</taxon>
        <taxon>Actinopterygii</taxon>
        <taxon>Neopterygii</taxon>
        <taxon>Teleostei</taxon>
        <taxon>Neoteleostei</taxon>
        <taxon>Acanthomorphata</taxon>
        <taxon>Ovalentaria</taxon>
        <taxon>Atherinomorphae</taxon>
        <taxon>Cyprinodontiformes</taxon>
        <taxon>Fundulidae</taxon>
        <taxon>Fundulus</taxon>
    </lineage>
</organism>
<keyword evidence="18" id="KW-1185">Reference proteome</keyword>
<dbReference type="Pfam" id="PF08016">
    <property type="entry name" value="PKD_channel"/>
    <property type="match status" value="1"/>
</dbReference>
<dbReference type="AlphaFoldDB" id="A0A3Q2SPG8"/>
<evidence type="ECO:0000256" key="8">
    <source>
        <dbReference type="ARBA" id="ARBA00023065"/>
    </source>
</evidence>
<dbReference type="GO" id="GO:0005886">
    <property type="term" value="C:plasma membrane"/>
    <property type="evidence" value="ECO:0007669"/>
    <property type="project" value="UniProtKB-SubCell"/>
</dbReference>
<dbReference type="PANTHER" id="PTHR12127">
    <property type="entry name" value="MUCOLIPIN"/>
    <property type="match status" value="1"/>
</dbReference>
<evidence type="ECO:0000256" key="14">
    <source>
        <dbReference type="SAM" id="Phobius"/>
    </source>
</evidence>
<comment type="catalytic activity">
    <reaction evidence="12">
        <text>Ca(2+)(in) = Ca(2+)(out)</text>
        <dbReference type="Rhea" id="RHEA:29671"/>
        <dbReference type="ChEBI" id="CHEBI:29108"/>
    </reaction>
</comment>
<evidence type="ECO:0000259" key="15">
    <source>
        <dbReference type="Pfam" id="PF08016"/>
    </source>
</evidence>
<feature type="transmembrane region" description="Helical" evidence="14">
    <location>
        <begin position="408"/>
        <end position="430"/>
    </location>
</feature>
<evidence type="ECO:0000256" key="3">
    <source>
        <dbReference type="ARBA" id="ARBA00022448"/>
    </source>
</evidence>
<feature type="region of interest" description="Disordered" evidence="13">
    <location>
        <begin position="1"/>
        <end position="23"/>
    </location>
</feature>
<keyword evidence="10" id="KW-1015">Disulfide bond</keyword>
<dbReference type="Ensembl" id="ENSFHET00000014744.1">
    <property type="protein sequence ID" value="ENSFHEP00000000913.1"/>
    <property type="gene ID" value="ENSFHEG00000001693.1"/>
</dbReference>
<evidence type="ECO:0000256" key="4">
    <source>
        <dbReference type="ARBA" id="ARBA00022475"/>
    </source>
</evidence>
<dbReference type="PANTHER" id="PTHR12127:SF5">
    <property type="entry name" value="MUCOLIPIN-3"/>
    <property type="match status" value="1"/>
</dbReference>
<evidence type="ECO:0000256" key="2">
    <source>
        <dbReference type="ARBA" id="ARBA00004651"/>
    </source>
</evidence>
<feature type="compositionally biased region" description="Basic and acidic residues" evidence="13">
    <location>
        <begin position="8"/>
        <end position="23"/>
    </location>
</feature>
<dbReference type="GO" id="GO:0010008">
    <property type="term" value="C:endosome membrane"/>
    <property type="evidence" value="ECO:0007669"/>
    <property type="project" value="UniProtKB-SubCell"/>
</dbReference>
<feature type="domain" description="Polycystin cation channel PKD1/PKD2" evidence="15">
    <location>
        <begin position="362"/>
        <end position="504"/>
    </location>
</feature>
<accession>A0A3Q2SPG8</accession>
<reference evidence="17" key="1">
    <citation type="submission" date="2025-08" db="UniProtKB">
        <authorList>
            <consortium name="Ensembl"/>
        </authorList>
    </citation>
    <scope>IDENTIFICATION</scope>
</reference>
<evidence type="ECO:0000256" key="7">
    <source>
        <dbReference type="ARBA" id="ARBA00022989"/>
    </source>
</evidence>
<keyword evidence="11" id="KW-0407">Ion channel</keyword>
<dbReference type="GO" id="GO:0005765">
    <property type="term" value="C:lysosomal membrane"/>
    <property type="evidence" value="ECO:0007669"/>
    <property type="project" value="TreeGrafter"/>
</dbReference>
<dbReference type="InterPro" id="IPR049134">
    <property type="entry name" value="MCLN_ECD"/>
</dbReference>
<evidence type="ECO:0000256" key="5">
    <source>
        <dbReference type="ARBA" id="ARBA00022692"/>
    </source>
</evidence>
<keyword evidence="6" id="KW-0967">Endosome</keyword>
<dbReference type="InterPro" id="IPR039031">
    <property type="entry name" value="Mucolipin"/>
</dbReference>
<feature type="transmembrane region" description="Helical" evidence="14">
    <location>
        <begin position="334"/>
        <end position="354"/>
    </location>
</feature>
<feature type="domain" description="Mucolipin extracytosolic" evidence="16">
    <location>
        <begin position="83"/>
        <end position="268"/>
    </location>
</feature>
<feature type="transmembrane region" description="Helical" evidence="14">
    <location>
        <begin position="476"/>
        <end position="497"/>
    </location>
</feature>
<evidence type="ECO:0000313" key="18">
    <source>
        <dbReference type="Proteomes" id="UP000265000"/>
    </source>
</evidence>
<comment type="subcellular location">
    <subcellularLocation>
        <location evidence="2">Cell membrane</location>
        <topology evidence="2">Multi-pass membrane protein</topology>
    </subcellularLocation>
    <subcellularLocation>
        <location evidence="1">Endosome membrane</location>
        <topology evidence="1">Multi-pass membrane protein</topology>
    </subcellularLocation>
</comment>
<dbReference type="Proteomes" id="UP000265000">
    <property type="component" value="Unplaced"/>
</dbReference>
<evidence type="ECO:0000256" key="12">
    <source>
        <dbReference type="ARBA" id="ARBA00036634"/>
    </source>
</evidence>
<proteinExistence type="predicted"/>
<dbReference type="InterPro" id="IPR013122">
    <property type="entry name" value="PKD1_2_channel"/>
</dbReference>
<keyword evidence="5 14" id="KW-0812">Transmembrane</keyword>